<gene>
    <name evidence="1" type="ORF">NLJ89_g12309</name>
</gene>
<keyword evidence="2" id="KW-1185">Reference proteome</keyword>
<protein>
    <submittedName>
        <fullName evidence="1">Uncharacterized protein</fullName>
    </submittedName>
</protein>
<comment type="caution">
    <text evidence="1">The sequence shown here is derived from an EMBL/GenBank/DDBJ whole genome shotgun (WGS) entry which is preliminary data.</text>
</comment>
<name>A0A9W8JV21_9AGAR</name>
<accession>A0A9W8JV21</accession>
<sequence>MGQKTEWHELYSLFPALEVIRGRGLVWFDRFKKMTTEEADAANVQIQALAQSCPRLRLILVAVGTRKAVIIRGGNSDDGVRWVVREWEDSEESCLKDGENVYGL</sequence>
<organism evidence="1 2">
    <name type="scientific">Agrocybe chaxingu</name>
    <dbReference type="NCBI Taxonomy" id="84603"/>
    <lineage>
        <taxon>Eukaryota</taxon>
        <taxon>Fungi</taxon>
        <taxon>Dikarya</taxon>
        <taxon>Basidiomycota</taxon>
        <taxon>Agaricomycotina</taxon>
        <taxon>Agaricomycetes</taxon>
        <taxon>Agaricomycetidae</taxon>
        <taxon>Agaricales</taxon>
        <taxon>Agaricineae</taxon>
        <taxon>Strophariaceae</taxon>
        <taxon>Agrocybe</taxon>
    </lineage>
</organism>
<dbReference type="Proteomes" id="UP001148786">
    <property type="component" value="Unassembled WGS sequence"/>
</dbReference>
<dbReference type="EMBL" id="JANKHO010003950">
    <property type="protein sequence ID" value="KAJ3479863.1"/>
    <property type="molecule type" value="Genomic_DNA"/>
</dbReference>
<evidence type="ECO:0000313" key="1">
    <source>
        <dbReference type="EMBL" id="KAJ3479863.1"/>
    </source>
</evidence>
<reference evidence="1" key="1">
    <citation type="submission" date="2022-07" db="EMBL/GenBank/DDBJ databases">
        <title>Genome Sequence of Agrocybe chaxingu.</title>
        <authorList>
            <person name="Buettner E."/>
        </authorList>
    </citation>
    <scope>NUCLEOTIDE SEQUENCE</scope>
    <source>
        <strain evidence="1">MP-N11</strain>
    </source>
</reference>
<proteinExistence type="predicted"/>
<dbReference type="AlphaFoldDB" id="A0A9W8JV21"/>
<evidence type="ECO:0000313" key="2">
    <source>
        <dbReference type="Proteomes" id="UP001148786"/>
    </source>
</evidence>